<evidence type="ECO:0000256" key="3">
    <source>
        <dbReference type="ARBA" id="ARBA00022980"/>
    </source>
</evidence>
<evidence type="ECO:0000256" key="1">
    <source>
        <dbReference type="ARBA" id="ARBA00006509"/>
    </source>
</evidence>
<comment type="subunit">
    <text evidence="2">Component of the large ribosomal subunit.</text>
</comment>
<dbReference type="PANTHER" id="PTHR10114">
    <property type="entry name" value="60S RIBOSOMAL PROTEIN L36"/>
    <property type="match status" value="1"/>
</dbReference>
<evidence type="ECO:0000256" key="7">
    <source>
        <dbReference type="SAM" id="SignalP"/>
    </source>
</evidence>
<accession>A0A8V1AH32</accession>
<feature type="signal peptide" evidence="7">
    <location>
        <begin position="1"/>
        <end position="20"/>
    </location>
</feature>
<protein>
    <recommendedName>
        <fullName evidence="6">60S ribosomal protein L36</fullName>
    </recommendedName>
</protein>
<dbReference type="AlphaFoldDB" id="A0A8V1AH32"/>
<evidence type="ECO:0007829" key="10">
    <source>
        <dbReference type="PeptideAtlas" id="A0A8V1AH32"/>
    </source>
</evidence>
<dbReference type="PROSITE" id="PS01190">
    <property type="entry name" value="RIBOSOMAL_L36E"/>
    <property type="match status" value="1"/>
</dbReference>
<keyword evidence="10" id="KW-1267">Proteomics identification</keyword>
<evidence type="ECO:0000313" key="9">
    <source>
        <dbReference type="Proteomes" id="UP000000539"/>
    </source>
</evidence>
<organism evidence="8 9">
    <name type="scientific">Gallus gallus</name>
    <name type="common">Chicken</name>
    <dbReference type="NCBI Taxonomy" id="9031"/>
    <lineage>
        <taxon>Eukaryota</taxon>
        <taxon>Metazoa</taxon>
        <taxon>Chordata</taxon>
        <taxon>Craniata</taxon>
        <taxon>Vertebrata</taxon>
        <taxon>Euteleostomi</taxon>
        <taxon>Archelosauria</taxon>
        <taxon>Archosauria</taxon>
        <taxon>Dinosauria</taxon>
        <taxon>Saurischia</taxon>
        <taxon>Theropoda</taxon>
        <taxon>Coelurosauria</taxon>
        <taxon>Aves</taxon>
        <taxon>Neognathae</taxon>
        <taxon>Galloanserae</taxon>
        <taxon>Galliformes</taxon>
        <taxon>Phasianidae</taxon>
        <taxon>Phasianinae</taxon>
        <taxon>Gallus</taxon>
    </lineage>
</organism>
<dbReference type="OrthoDB" id="9616667at2759"/>
<evidence type="ECO:0000256" key="2">
    <source>
        <dbReference type="ARBA" id="ARBA00011133"/>
    </source>
</evidence>
<dbReference type="GeneTree" id="ENSGT00390000011943"/>
<sequence>MTSSALPLHCILPFLIPSLQIGTHTVIHQHSDCVFSKAACMPLDLCITGVGRDLEGSLSPISCRAVPYNRSASSQVFLSPYPSSSEPCRARGRAVVVLALCKGWLWHSGCFSAYVDCERCFSFPFQQRLTKHTKFVRDMIREVCGFAPYERRAMELLKVSKDKRALKFIKKRVGTHIRAKRKREELSNVLAAMRKAAAKKD</sequence>
<dbReference type="GO" id="GO:0005840">
    <property type="term" value="C:ribosome"/>
    <property type="evidence" value="ECO:0007669"/>
    <property type="project" value="UniProtKB-KW"/>
</dbReference>
<comment type="similarity">
    <text evidence="1 6">Belongs to the eukaryotic ribosomal protein eL36 family.</text>
</comment>
<dbReference type="FunFam" id="1.10.10.1760:FF:000001">
    <property type="entry name" value="60S ribosomal protein L36"/>
    <property type="match status" value="1"/>
</dbReference>
<dbReference type="GO" id="GO:1990904">
    <property type="term" value="C:ribonucleoprotein complex"/>
    <property type="evidence" value="ECO:0007669"/>
    <property type="project" value="UniProtKB-KW"/>
</dbReference>
<reference evidence="8" key="2">
    <citation type="submission" date="2025-08" db="UniProtKB">
        <authorList>
            <consortium name="Ensembl"/>
        </authorList>
    </citation>
    <scope>IDENTIFICATION</scope>
    <source>
        <strain evidence="8">broiler</strain>
    </source>
</reference>
<keyword evidence="4 6" id="KW-0687">Ribonucleoprotein</keyword>
<reference evidence="8" key="3">
    <citation type="submission" date="2025-09" db="UniProtKB">
        <authorList>
            <consortium name="Ensembl"/>
        </authorList>
    </citation>
    <scope>IDENTIFICATION</scope>
    <source>
        <strain evidence="8">broiler</strain>
    </source>
</reference>
<dbReference type="Proteomes" id="UP000000539">
    <property type="component" value="Chromosome 28"/>
</dbReference>
<dbReference type="InterPro" id="IPR038097">
    <property type="entry name" value="Ribosomal_eL36_sf"/>
</dbReference>
<keyword evidence="9" id="KW-1185">Reference proteome</keyword>
<dbReference type="GO" id="GO:0003735">
    <property type="term" value="F:structural constituent of ribosome"/>
    <property type="evidence" value="ECO:0007669"/>
    <property type="project" value="InterPro"/>
</dbReference>
<proteinExistence type="evidence at protein level"/>
<keyword evidence="3 6" id="KW-0689">Ribosomal protein</keyword>
<dbReference type="InterPro" id="IPR000509">
    <property type="entry name" value="Ribosomal_eL36"/>
</dbReference>
<reference evidence="8" key="1">
    <citation type="submission" date="2020-11" db="EMBL/GenBank/DDBJ databases">
        <title>Gallus gallus (Chicken) genome, bGalGal1, GRCg7b, maternal haplotype autosomes + Z &amp; W.</title>
        <authorList>
            <person name="Warren W."/>
            <person name="Formenti G."/>
            <person name="Fedrigo O."/>
            <person name="Haase B."/>
            <person name="Mountcastle J."/>
            <person name="Balacco J."/>
            <person name="Tracey A."/>
            <person name="Schneider V."/>
            <person name="Okimoto R."/>
            <person name="Cheng H."/>
            <person name="Hawken R."/>
            <person name="Howe K."/>
            <person name="Jarvis E.D."/>
        </authorList>
    </citation>
    <scope>NUCLEOTIDE SEQUENCE [LARGE SCALE GENOMIC DNA]</scope>
    <source>
        <strain evidence="8">Broiler</strain>
    </source>
</reference>
<name>A0A8V1AH32_CHICK</name>
<evidence type="ECO:0000256" key="6">
    <source>
        <dbReference type="RuleBase" id="RU000665"/>
    </source>
</evidence>
<evidence type="ECO:0000313" key="8">
    <source>
        <dbReference type="Ensembl" id="ENSGALP00010040918.1"/>
    </source>
</evidence>
<dbReference type="Ensembl" id="ENSGALT00010066887.1">
    <property type="protein sequence ID" value="ENSGALP00010040918.1"/>
    <property type="gene ID" value="ENSGALG00010027609.1"/>
</dbReference>
<evidence type="ECO:0000256" key="4">
    <source>
        <dbReference type="ARBA" id="ARBA00023274"/>
    </source>
</evidence>
<keyword evidence="7" id="KW-0732">Signal</keyword>
<dbReference type="GO" id="GO:0006412">
    <property type="term" value="P:translation"/>
    <property type="evidence" value="ECO:0007669"/>
    <property type="project" value="InterPro"/>
</dbReference>
<dbReference type="Gene3D" id="1.10.10.1760">
    <property type="entry name" value="60S ribosomal protein L36"/>
    <property type="match status" value="1"/>
</dbReference>
<evidence type="ECO:0000256" key="5">
    <source>
        <dbReference type="ARBA" id="ARBA00034092"/>
    </source>
</evidence>
<gene>
    <name evidence="8" type="primary">RPL36</name>
</gene>
<comment type="function">
    <text evidence="5">Component of the large ribosomal subunit. The ribosome is a large ribonucleoprotein complex responsible for the synthesis of proteins in the cell.</text>
</comment>
<feature type="chain" id="PRO_5036457114" description="60S ribosomal protein L36" evidence="7">
    <location>
        <begin position="21"/>
        <end position="201"/>
    </location>
</feature>
<dbReference type="Pfam" id="PF01158">
    <property type="entry name" value="Ribosomal_L36e"/>
    <property type="match status" value="1"/>
</dbReference>